<evidence type="ECO:0000313" key="2">
    <source>
        <dbReference type="Proteomes" id="UP001174909"/>
    </source>
</evidence>
<feature type="non-terminal residue" evidence="1">
    <location>
        <position position="98"/>
    </location>
</feature>
<keyword evidence="2" id="KW-1185">Reference proteome</keyword>
<protein>
    <submittedName>
        <fullName evidence="1">Uncharacterized protein</fullName>
    </submittedName>
</protein>
<evidence type="ECO:0000313" key="1">
    <source>
        <dbReference type="EMBL" id="CAI8013667.1"/>
    </source>
</evidence>
<accession>A0AA35RP46</accession>
<dbReference type="EMBL" id="CASHTH010001284">
    <property type="protein sequence ID" value="CAI8013667.1"/>
    <property type="molecule type" value="Genomic_DNA"/>
</dbReference>
<gene>
    <name evidence="1" type="ORF">GBAR_LOCUS8624</name>
</gene>
<reference evidence="1" key="1">
    <citation type="submission" date="2023-03" db="EMBL/GenBank/DDBJ databases">
        <authorList>
            <person name="Steffen K."/>
            <person name="Cardenas P."/>
        </authorList>
    </citation>
    <scope>NUCLEOTIDE SEQUENCE</scope>
</reference>
<sequence>MDSEYYSNVRKFQVRDHSRLNGSANFTDTSWRIICPLKHYVAVVVMKFNFSSVYALSIKHVQLTGCITAPRSYIFTKKSIMIGVNNTIPEALSHHLDI</sequence>
<organism evidence="1 2">
    <name type="scientific">Geodia barretti</name>
    <name type="common">Barrett's horny sponge</name>
    <dbReference type="NCBI Taxonomy" id="519541"/>
    <lineage>
        <taxon>Eukaryota</taxon>
        <taxon>Metazoa</taxon>
        <taxon>Porifera</taxon>
        <taxon>Demospongiae</taxon>
        <taxon>Heteroscleromorpha</taxon>
        <taxon>Tetractinellida</taxon>
        <taxon>Astrophorina</taxon>
        <taxon>Geodiidae</taxon>
        <taxon>Geodia</taxon>
    </lineage>
</organism>
<comment type="caution">
    <text evidence="1">The sequence shown here is derived from an EMBL/GenBank/DDBJ whole genome shotgun (WGS) entry which is preliminary data.</text>
</comment>
<proteinExistence type="predicted"/>
<dbReference type="Proteomes" id="UP001174909">
    <property type="component" value="Unassembled WGS sequence"/>
</dbReference>
<name>A0AA35RP46_GEOBA</name>
<dbReference type="AlphaFoldDB" id="A0AA35RP46"/>